<keyword evidence="7" id="KW-0449">Lipoprotein</keyword>
<dbReference type="PANTHER" id="PTHR35789:SF1">
    <property type="entry name" value="SPORE GERMINATION PROTEIN B3"/>
    <property type="match status" value="1"/>
</dbReference>
<dbReference type="AlphaFoldDB" id="R1CYM6"/>
<dbReference type="PROSITE" id="PS51257">
    <property type="entry name" value="PROKAR_LIPOPROTEIN"/>
    <property type="match status" value="1"/>
</dbReference>
<name>R1CYM6_9FIRM</name>
<evidence type="ECO:0000256" key="7">
    <source>
        <dbReference type="ARBA" id="ARBA00023288"/>
    </source>
</evidence>
<dbReference type="EMBL" id="ARZA01000039">
    <property type="protein sequence ID" value="EOD01684.1"/>
    <property type="molecule type" value="Genomic_DNA"/>
</dbReference>
<dbReference type="Proteomes" id="UP000013378">
    <property type="component" value="Unassembled WGS sequence"/>
</dbReference>
<comment type="subcellular location">
    <subcellularLocation>
        <location evidence="1">Membrane</location>
        <topology evidence="1">Lipid-anchor</topology>
    </subcellularLocation>
</comment>
<comment type="caution">
    <text evidence="10">The sequence shown here is derived from an EMBL/GenBank/DDBJ whole genome shotgun (WGS) entry which is preliminary data.</text>
</comment>
<dbReference type="InterPro" id="IPR046953">
    <property type="entry name" value="Spore_GerAC-like_C"/>
</dbReference>
<feature type="domain" description="Spore germination GerAC-like C-terminal" evidence="8">
    <location>
        <begin position="223"/>
        <end position="387"/>
    </location>
</feature>
<keyword evidence="5" id="KW-0472">Membrane</keyword>
<evidence type="ECO:0000256" key="6">
    <source>
        <dbReference type="ARBA" id="ARBA00023139"/>
    </source>
</evidence>
<keyword evidence="11" id="KW-1185">Reference proteome</keyword>
<dbReference type="GO" id="GO:0016020">
    <property type="term" value="C:membrane"/>
    <property type="evidence" value="ECO:0007669"/>
    <property type="project" value="UniProtKB-SubCell"/>
</dbReference>
<dbReference type="RefSeq" id="WP_006306997.1">
    <property type="nucleotide sequence ID" value="NZ_ARZA01000039.1"/>
</dbReference>
<keyword evidence="3" id="KW-0309">Germination</keyword>
<evidence type="ECO:0000256" key="4">
    <source>
        <dbReference type="ARBA" id="ARBA00022729"/>
    </source>
</evidence>
<comment type="similarity">
    <text evidence="2">Belongs to the GerABKC lipoprotein family.</text>
</comment>
<evidence type="ECO:0000256" key="3">
    <source>
        <dbReference type="ARBA" id="ARBA00022544"/>
    </source>
</evidence>
<evidence type="ECO:0000256" key="5">
    <source>
        <dbReference type="ARBA" id="ARBA00023136"/>
    </source>
</evidence>
<dbReference type="Pfam" id="PF05504">
    <property type="entry name" value="Spore_GerAC"/>
    <property type="match status" value="1"/>
</dbReference>
<dbReference type="STRING" id="1304284.L21TH_0225"/>
<keyword evidence="4" id="KW-0732">Signal</keyword>
<evidence type="ECO:0000313" key="10">
    <source>
        <dbReference type="EMBL" id="EOD01684.1"/>
    </source>
</evidence>
<sequence>MVKNYKILLFLLMILVLSGCWDKVEIDDRAFVSTVGIDLYKGEREKDTEGKGQIEKPKDSSRNRYTITYVFPNLDSIGKNAVSDKRRFVFSSVGSNPYQTTRQLSTQLDKVMFFKHMKTLIIGECVSRNADYFKEIIDSVERNFEISRKTNVMIAEGQAKEVIKIEPETKPDTGALLSQISENQNTARFNPQTLGDMLISLHFDGSTVVPRVIPGKDNIKVAGSAVIKDYRLVGWLGELENRAIMFVKDQVKGSIADVEYKGIVVPYIITDSSTKKTIELKEGNITADIFIGMEGFVEQYALDAEVDLLDEKTISAIEKLVEDEIQKEIEGTVKKLQKEFKADVIGIDMYISKFKPNLWEEIKNDWDEIFPEMNIKVTVDAKLRRVGMTK</sequence>
<dbReference type="OrthoDB" id="2569624at2"/>
<protein>
    <submittedName>
        <fullName evidence="10">Spore germination B3</fullName>
    </submittedName>
</protein>
<dbReference type="PANTHER" id="PTHR35789">
    <property type="entry name" value="SPORE GERMINATION PROTEIN B3"/>
    <property type="match status" value="1"/>
</dbReference>
<dbReference type="NCBIfam" id="TIGR02887">
    <property type="entry name" value="spore_ger_x_C"/>
    <property type="match status" value="1"/>
</dbReference>
<evidence type="ECO:0000259" key="9">
    <source>
        <dbReference type="Pfam" id="PF25198"/>
    </source>
</evidence>
<dbReference type="Gene3D" id="3.30.300.210">
    <property type="entry name" value="Nutrient germinant receptor protein C, domain 3"/>
    <property type="match status" value="1"/>
</dbReference>
<evidence type="ECO:0000259" key="8">
    <source>
        <dbReference type="Pfam" id="PF05504"/>
    </source>
</evidence>
<feature type="domain" description="Spore germination protein N-terminal" evidence="9">
    <location>
        <begin position="22"/>
        <end position="212"/>
    </location>
</feature>
<dbReference type="InterPro" id="IPR008844">
    <property type="entry name" value="Spore_GerAC-like"/>
</dbReference>
<proteinExistence type="inferred from homology"/>
<evidence type="ECO:0000256" key="2">
    <source>
        <dbReference type="ARBA" id="ARBA00007886"/>
    </source>
</evidence>
<dbReference type="InterPro" id="IPR038501">
    <property type="entry name" value="Spore_GerAC_C_sf"/>
</dbReference>
<dbReference type="InterPro" id="IPR057336">
    <property type="entry name" value="GerAC_N"/>
</dbReference>
<accession>R1CYM6</accession>
<evidence type="ECO:0000256" key="1">
    <source>
        <dbReference type="ARBA" id="ARBA00004635"/>
    </source>
</evidence>
<reference evidence="10 11" key="1">
    <citation type="journal article" date="2015" name="Geomicrobiol. J.">
        <title>Caldisalinibacter kiritimatiensis gen. nov., sp. nov., a moderately thermohalophilic thiosulfate-reducing bacterium from a hypersaline microbial mat.</title>
        <authorList>
            <person name="Ben Hania W."/>
            <person name="Joseph M."/>
            <person name="Fiebig A."/>
            <person name="Bunk B."/>
            <person name="Klenk H.-P."/>
            <person name="Fardeau M.-L."/>
            <person name="Spring S."/>
        </authorList>
    </citation>
    <scope>NUCLEOTIDE SEQUENCE [LARGE SCALE GENOMIC DNA]</scope>
    <source>
        <strain evidence="10 11">L21-TH-D2</strain>
    </source>
</reference>
<organism evidence="10 11">
    <name type="scientific">Caldisalinibacter kiritimatiensis</name>
    <dbReference type="NCBI Taxonomy" id="1304284"/>
    <lineage>
        <taxon>Bacteria</taxon>
        <taxon>Bacillati</taxon>
        <taxon>Bacillota</taxon>
        <taxon>Tissierellia</taxon>
        <taxon>Tissierellales</taxon>
        <taxon>Thermohalobacteraceae</taxon>
        <taxon>Caldisalinibacter</taxon>
    </lineage>
</organism>
<dbReference type="Pfam" id="PF25198">
    <property type="entry name" value="Spore_GerAC_N"/>
    <property type="match status" value="1"/>
</dbReference>
<dbReference type="eggNOG" id="ENOG502Z8GN">
    <property type="taxonomic scope" value="Bacteria"/>
</dbReference>
<gene>
    <name evidence="10" type="ORF">L21TH_0225</name>
</gene>
<keyword evidence="6" id="KW-0564">Palmitate</keyword>
<dbReference type="GO" id="GO:0009847">
    <property type="term" value="P:spore germination"/>
    <property type="evidence" value="ECO:0007669"/>
    <property type="project" value="InterPro"/>
</dbReference>
<evidence type="ECO:0000313" key="11">
    <source>
        <dbReference type="Proteomes" id="UP000013378"/>
    </source>
</evidence>